<accession>A0A1T0CSU3</accession>
<protein>
    <recommendedName>
        <fullName evidence="1">DUF1543 domain-containing protein</fullName>
    </recommendedName>
</protein>
<sequence length="188" mass="21755">MYLYMLKIGATPKGRLIEQHDIFFGIADDVRELIPHFESAWPEIKDIWHLDAYRKITAVDGYLIEIINKDDHPNNPPNVKHLYFVNLGGYKPNHFEEYHHKLLIIADDIHQATAIAKQSEFYQAFDIAGTRATSHIDDKYGVDIDEIHNVSDVLPQAFKDRYRLRITADSTATPDEMVIGYLPKKMFV</sequence>
<name>A0A1T0CSU3_9GAMM</name>
<dbReference type="Pfam" id="PF07566">
    <property type="entry name" value="DUF1543"/>
    <property type="match status" value="1"/>
</dbReference>
<dbReference type="InterPro" id="IPR011440">
    <property type="entry name" value="DUF1543"/>
</dbReference>
<evidence type="ECO:0000259" key="1">
    <source>
        <dbReference type="Pfam" id="PF07566"/>
    </source>
</evidence>
<comment type="caution">
    <text evidence="2">The sequence shown here is derived from an EMBL/GenBank/DDBJ whole genome shotgun (WGS) entry which is preliminary data.</text>
</comment>
<organism evidence="2 3">
    <name type="scientific">Moraxella porci DSM 25326</name>
    <dbReference type="NCBI Taxonomy" id="573983"/>
    <lineage>
        <taxon>Bacteria</taxon>
        <taxon>Pseudomonadati</taxon>
        <taxon>Pseudomonadota</taxon>
        <taxon>Gammaproteobacteria</taxon>
        <taxon>Moraxellales</taxon>
        <taxon>Moraxellaceae</taxon>
        <taxon>Moraxella</taxon>
    </lineage>
</organism>
<feature type="domain" description="DUF1543" evidence="1">
    <location>
        <begin position="16"/>
        <end position="65"/>
    </location>
</feature>
<evidence type="ECO:0000313" key="3">
    <source>
        <dbReference type="Proteomes" id="UP000190683"/>
    </source>
</evidence>
<dbReference type="Gene3D" id="3.10.20.10">
    <property type="match status" value="2"/>
</dbReference>
<reference evidence="2 3" key="1">
    <citation type="submission" date="2017-02" db="EMBL/GenBank/DDBJ databases">
        <title>Draft genome sequence of Moraxella porci CCUG 54912T type strain.</title>
        <authorList>
            <person name="Salva-Serra F."/>
            <person name="Engstrom-Jakobsson H."/>
            <person name="Thorell K."/>
            <person name="Jaen-Luchoro D."/>
            <person name="Gonzales-Siles L."/>
            <person name="Karlsson R."/>
            <person name="Yazdan S."/>
            <person name="Boulund F."/>
            <person name="Johnning A."/>
            <person name="Engstrand L."/>
            <person name="Kristiansson E."/>
            <person name="Moore E."/>
        </authorList>
    </citation>
    <scope>NUCLEOTIDE SEQUENCE [LARGE SCALE GENOMIC DNA]</scope>
    <source>
        <strain evidence="2 3">CCUG 54912</strain>
    </source>
</reference>
<dbReference type="EMBL" id="MUYV01000005">
    <property type="protein sequence ID" value="OOS25289.1"/>
    <property type="molecule type" value="Genomic_DNA"/>
</dbReference>
<dbReference type="STRING" id="573983.B0681_04475"/>
<dbReference type="AlphaFoldDB" id="A0A1T0CSU3"/>
<proteinExistence type="predicted"/>
<evidence type="ECO:0000313" key="2">
    <source>
        <dbReference type="EMBL" id="OOS25289.1"/>
    </source>
</evidence>
<dbReference type="Proteomes" id="UP000190683">
    <property type="component" value="Unassembled WGS sequence"/>
</dbReference>
<keyword evidence="3" id="KW-1185">Reference proteome</keyword>
<dbReference type="RefSeq" id="WP_078317558.1">
    <property type="nucleotide sequence ID" value="NZ_MUYV01000005.1"/>
</dbReference>
<gene>
    <name evidence="2" type="ORF">B0681_04475</name>
</gene>